<dbReference type="GO" id="GO:0005737">
    <property type="term" value="C:cytoplasm"/>
    <property type="evidence" value="ECO:0007669"/>
    <property type="project" value="UniProtKB-SubCell"/>
</dbReference>
<dbReference type="RefSeq" id="WP_101781013.1">
    <property type="nucleotide sequence ID" value="NZ_CP025543.1"/>
</dbReference>
<dbReference type="InterPro" id="IPR029036">
    <property type="entry name" value="P5CR_dimer"/>
</dbReference>
<dbReference type="InterPro" id="IPR036291">
    <property type="entry name" value="NAD(P)-bd_dom_sf"/>
</dbReference>
<dbReference type="EMBL" id="CP025543">
    <property type="protein sequence ID" value="AUM62970.1"/>
    <property type="molecule type" value="Genomic_DNA"/>
</dbReference>
<evidence type="ECO:0000313" key="7">
    <source>
        <dbReference type="Proteomes" id="UP000234790"/>
    </source>
</evidence>
<dbReference type="EC" id="1.5.1.2" evidence="2"/>
<evidence type="ECO:0000256" key="2">
    <source>
        <dbReference type="HAMAP-Rule" id="MF_01925"/>
    </source>
</evidence>
<comment type="catalytic activity">
    <reaction evidence="2">
        <text>L-proline + NAD(+) = (S)-1-pyrroline-5-carboxylate + NADH + 2 H(+)</text>
        <dbReference type="Rhea" id="RHEA:14105"/>
        <dbReference type="ChEBI" id="CHEBI:15378"/>
        <dbReference type="ChEBI" id="CHEBI:17388"/>
        <dbReference type="ChEBI" id="CHEBI:57540"/>
        <dbReference type="ChEBI" id="CHEBI:57945"/>
        <dbReference type="ChEBI" id="CHEBI:60039"/>
        <dbReference type="EC" id="1.5.1.2"/>
    </reaction>
</comment>
<dbReference type="Gene3D" id="1.10.3730.10">
    <property type="entry name" value="ProC C-terminal domain-like"/>
    <property type="match status" value="1"/>
</dbReference>
<dbReference type="Proteomes" id="UP000234790">
    <property type="component" value="Chromosome"/>
</dbReference>
<comment type="catalytic activity">
    <reaction evidence="2">
        <text>L-proline + NADP(+) = (S)-1-pyrroline-5-carboxylate + NADPH + 2 H(+)</text>
        <dbReference type="Rhea" id="RHEA:14109"/>
        <dbReference type="ChEBI" id="CHEBI:15378"/>
        <dbReference type="ChEBI" id="CHEBI:17388"/>
        <dbReference type="ChEBI" id="CHEBI:57783"/>
        <dbReference type="ChEBI" id="CHEBI:58349"/>
        <dbReference type="ChEBI" id="CHEBI:60039"/>
        <dbReference type="EC" id="1.5.1.2"/>
    </reaction>
</comment>
<evidence type="ECO:0000259" key="5">
    <source>
        <dbReference type="Pfam" id="PF14748"/>
    </source>
</evidence>
<dbReference type="GO" id="GO:0055129">
    <property type="term" value="P:L-proline biosynthetic process"/>
    <property type="evidence" value="ECO:0007669"/>
    <property type="project" value="UniProtKB-UniRule"/>
</dbReference>
<keyword evidence="2" id="KW-0028">Amino-acid biosynthesis</keyword>
<comment type="function">
    <text evidence="2">Catalyzes the reduction of 1-pyrroline-5-carboxylate (PCA) to L-proline.</text>
</comment>
<dbReference type="UniPathway" id="UPA00098">
    <property type="reaction ID" value="UER00361"/>
</dbReference>
<dbReference type="PIRSF" id="PIRSF000193">
    <property type="entry name" value="Pyrrol-5-carb_rd"/>
    <property type="match status" value="1"/>
</dbReference>
<feature type="domain" description="Pyrroline-5-carboxylate reductase catalytic N-terminal" evidence="4">
    <location>
        <begin position="4"/>
        <end position="98"/>
    </location>
</feature>
<organism evidence="6 7">
    <name type="scientific">Spiroplasma monobiae MQ-1</name>
    <dbReference type="NCBI Taxonomy" id="1336748"/>
    <lineage>
        <taxon>Bacteria</taxon>
        <taxon>Bacillati</taxon>
        <taxon>Mycoplasmatota</taxon>
        <taxon>Mollicutes</taxon>
        <taxon>Entomoplasmatales</taxon>
        <taxon>Spiroplasmataceae</taxon>
        <taxon>Spiroplasma</taxon>
    </lineage>
</organism>
<reference evidence="6 7" key="1">
    <citation type="submission" date="2017-12" db="EMBL/GenBank/DDBJ databases">
        <title>Complete genome sequence of Spiroplasma monobiae MQ-1 (ATCC 33825).</title>
        <authorList>
            <person name="Tsai Y.-M."/>
            <person name="Lo W.-S."/>
            <person name="Wu P.-S."/>
            <person name="Cho S.-T."/>
            <person name="Kuo C.-H."/>
        </authorList>
    </citation>
    <scope>NUCLEOTIDE SEQUENCE [LARGE SCALE GENOMIC DNA]</scope>
    <source>
        <strain evidence="6 7">MQ-1</strain>
    </source>
</reference>
<dbReference type="InterPro" id="IPR028939">
    <property type="entry name" value="P5C_Rdtase_cat_N"/>
</dbReference>
<dbReference type="Gene3D" id="3.40.50.720">
    <property type="entry name" value="NAD(P)-binding Rossmann-like Domain"/>
    <property type="match status" value="1"/>
</dbReference>
<dbReference type="OrthoDB" id="9805754at2"/>
<keyword evidence="2" id="KW-0560">Oxidoreductase</keyword>
<proteinExistence type="inferred from homology"/>
<keyword evidence="2 3" id="KW-0521">NADP</keyword>
<dbReference type="Pfam" id="PF03807">
    <property type="entry name" value="F420_oxidored"/>
    <property type="match status" value="1"/>
</dbReference>
<feature type="domain" description="Pyrroline-5-carboxylate reductase dimerisation" evidence="5">
    <location>
        <begin position="163"/>
        <end position="264"/>
    </location>
</feature>
<evidence type="ECO:0000256" key="3">
    <source>
        <dbReference type="PIRSR" id="PIRSR000193-1"/>
    </source>
</evidence>
<evidence type="ECO:0000259" key="4">
    <source>
        <dbReference type="Pfam" id="PF03807"/>
    </source>
</evidence>
<comment type="subcellular location">
    <subcellularLocation>
        <location evidence="2">Cytoplasm</location>
    </subcellularLocation>
</comment>
<gene>
    <name evidence="2 6" type="primary">proC</name>
    <name evidence="6" type="ORF">SMONO_v1c07210</name>
</gene>
<dbReference type="GO" id="GO:0004735">
    <property type="term" value="F:pyrroline-5-carboxylate reductase activity"/>
    <property type="evidence" value="ECO:0007669"/>
    <property type="project" value="UniProtKB-UniRule"/>
</dbReference>
<dbReference type="PANTHER" id="PTHR11645">
    <property type="entry name" value="PYRROLINE-5-CARBOXYLATE REDUCTASE"/>
    <property type="match status" value="1"/>
</dbReference>
<dbReference type="SUPFAM" id="SSF51735">
    <property type="entry name" value="NAD(P)-binding Rossmann-fold domains"/>
    <property type="match status" value="1"/>
</dbReference>
<dbReference type="PANTHER" id="PTHR11645:SF53">
    <property type="entry name" value="PYRROLINE-5-CARBOXYLATE REDUCTASE 3"/>
    <property type="match status" value="1"/>
</dbReference>
<protein>
    <recommendedName>
        <fullName evidence="2">Pyrroline-5-carboxylate reductase</fullName>
        <shortName evidence="2">P5C reductase</shortName>
        <shortName evidence="2">P5CR</shortName>
        <ecNumber evidence="2">1.5.1.2</ecNumber>
    </recommendedName>
    <alternativeName>
        <fullName evidence="2">PCA reductase</fullName>
    </alternativeName>
</protein>
<dbReference type="Pfam" id="PF14748">
    <property type="entry name" value="P5CR_dimer"/>
    <property type="match status" value="1"/>
</dbReference>
<dbReference type="AlphaFoldDB" id="A0A2K9LVB6"/>
<dbReference type="HAMAP" id="MF_01925">
    <property type="entry name" value="P5C_reductase"/>
    <property type="match status" value="1"/>
</dbReference>
<evidence type="ECO:0000313" key="6">
    <source>
        <dbReference type="EMBL" id="AUM62970.1"/>
    </source>
</evidence>
<name>A0A2K9LVB6_SPISQ</name>
<accession>A0A2K9LVB6</accession>
<comment type="similarity">
    <text evidence="1 2">Belongs to the pyrroline-5-carboxylate reductase family.</text>
</comment>
<dbReference type="InterPro" id="IPR008927">
    <property type="entry name" value="6-PGluconate_DH-like_C_sf"/>
</dbReference>
<keyword evidence="7" id="KW-1185">Reference proteome</keyword>
<keyword evidence="2" id="KW-0641">Proline biosynthesis</keyword>
<feature type="binding site" evidence="3">
    <location>
        <begin position="7"/>
        <end position="12"/>
    </location>
    <ligand>
        <name>NADP(+)</name>
        <dbReference type="ChEBI" id="CHEBI:58349"/>
    </ligand>
</feature>
<dbReference type="KEGG" id="smoo:SMONO_v1c07210"/>
<evidence type="ECO:0000256" key="1">
    <source>
        <dbReference type="ARBA" id="ARBA00005525"/>
    </source>
</evidence>
<dbReference type="SUPFAM" id="SSF48179">
    <property type="entry name" value="6-phosphogluconate dehydrogenase C-terminal domain-like"/>
    <property type="match status" value="1"/>
</dbReference>
<dbReference type="InterPro" id="IPR000304">
    <property type="entry name" value="Pyrroline-COOH_reductase"/>
</dbReference>
<keyword evidence="2" id="KW-0963">Cytoplasm</keyword>
<comment type="pathway">
    <text evidence="2">Amino-acid biosynthesis; L-proline biosynthesis; L-proline from L-glutamate 5-semialdehyde: step 1/1.</text>
</comment>
<sequence length="268" mass="29520">MKNILFIGLGHMGSSLVKGILSNENFKDNIFGHDAFKELQDKVVNSLDKMNALDSLDEIETKGIEVIVIGTRPDAVDGLCESLDKLDLKGKTIVSMANAVDIKRLESNFKNQKDLTIIRMMPNMNASLNQSVTALAHNNANKDKLKFVVDMFESCGIVEIIDEDKFGTLTAISGCLPSYVFTFFKAITDYAIEKGFEKDQAFRIVETAIIGSIKNGANSQVELREMVEQVCVPNGSTVEGQNVLDNEGFENIIKRCLQSAENKATPSK</sequence>